<evidence type="ECO:0000313" key="1">
    <source>
        <dbReference type="EMBL" id="MEQ2287462.1"/>
    </source>
</evidence>
<reference evidence="1 2" key="1">
    <citation type="submission" date="2021-06" db="EMBL/GenBank/DDBJ databases">
        <authorList>
            <person name="Palmer J.M."/>
        </authorList>
    </citation>
    <scope>NUCLEOTIDE SEQUENCE [LARGE SCALE GENOMIC DNA]</scope>
    <source>
        <strain evidence="1 2">AS_MEX2019</strain>
        <tissue evidence="1">Muscle</tissue>
    </source>
</reference>
<organism evidence="1 2">
    <name type="scientific">Ameca splendens</name>
    <dbReference type="NCBI Taxonomy" id="208324"/>
    <lineage>
        <taxon>Eukaryota</taxon>
        <taxon>Metazoa</taxon>
        <taxon>Chordata</taxon>
        <taxon>Craniata</taxon>
        <taxon>Vertebrata</taxon>
        <taxon>Euteleostomi</taxon>
        <taxon>Actinopterygii</taxon>
        <taxon>Neopterygii</taxon>
        <taxon>Teleostei</taxon>
        <taxon>Neoteleostei</taxon>
        <taxon>Acanthomorphata</taxon>
        <taxon>Ovalentaria</taxon>
        <taxon>Atherinomorphae</taxon>
        <taxon>Cyprinodontiformes</taxon>
        <taxon>Goodeidae</taxon>
        <taxon>Ameca</taxon>
    </lineage>
</organism>
<gene>
    <name evidence="1" type="ORF">AMECASPLE_012827</name>
</gene>
<accession>A0ABV0Y1E4</accession>
<dbReference type="EMBL" id="JAHRIP010019628">
    <property type="protein sequence ID" value="MEQ2287462.1"/>
    <property type="molecule type" value="Genomic_DNA"/>
</dbReference>
<dbReference type="Proteomes" id="UP001469553">
    <property type="component" value="Unassembled WGS sequence"/>
</dbReference>
<evidence type="ECO:0000313" key="2">
    <source>
        <dbReference type="Proteomes" id="UP001469553"/>
    </source>
</evidence>
<keyword evidence="2" id="KW-1185">Reference proteome</keyword>
<protein>
    <submittedName>
        <fullName evidence="1">Uncharacterized protein</fullName>
    </submittedName>
</protein>
<sequence length="99" mass="11102">MSLTSTLLFQCCDRQKYYSALALLGSPSPCSYAGTDSRKPSLCTCVLLNACCLTHEIPIMGVYLEAIFSFKYRKLIFLALNKQHFCLLEKSALLYPSSF</sequence>
<comment type="caution">
    <text evidence="1">The sequence shown here is derived from an EMBL/GenBank/DDBJ whole genome shotgun (WGS) entry which is preliminary data.</text>
</comment>
<name>A0ABV0Y1E4_9TELE</name>
<proteinExistence type="predicted"/>